<evidence type="ECO:0000313" key="15">
    <source>
        <dbReference type="Proteomes" id="UP000293045"/>
    </source>
</evidence>
<dbReference type="EMBL" id="PITI01000156">
    <property type="protein sequence ID" value="TBU08306.1"/>
    <property type="molecule type" value="Genomic_DNA"/>
</dbReference>
<dbReference type="InterPro" id="IPR027417">
    <property type="entry name" value="P-loop_NTPase"/>
</dbReference>
<keyword evidence="6 10" id="KW-0418">Kinase</keyword>
<evidence type="ECO:0000256" key="8">
    <source>
        <dbReference type="PIRSR" id="PIRSR035805-1"/>
    </source>
</evidence>
<dbReference type="GO" id="GO:0046104">
    <property type="term" value="P:thymidine metabolic process"/>
    <property type="evidence" value="ECO:0007669"/>
    <property type="project" value="TreeGrafter"/>
</dbReference>
<evidence type="ECO:0000256" key="9">
    <source>
        <dbReference type="PIRSR" id="PIRSR035805-2"/>
    </source>
</evidence>
<dbReference type="PANTHER" id="PTHR11441:SF0">
    <property type="entry name" value="THYMIDINE KINASE, CYTOSOLIC"/>
    <property type="match status" value="1"/>
</dbReference>
<dbReference type="GO" id="GO:0071897">
    <property type="term" value="P:DNA biosynthetic process"/>
    <property type="evidence" value="ECO:0007669"/>
    <property type="project" value="UniProtKB-KW"/>
</dbReference>
<evidence type="ECO:0000256" key="7">
    <source>
        <dbReference type="ARBA" id="ARBA00022840"/>
    </source>
</evidence>
<dbReference type="AlphaFoldDB" id="A0A4Q9LK83"/>
<dbReference type="Proteomes" id="UP000293045">
    <property type="component" value="Unassembled WGS sequence"/>
</dbReference>
<dbReference type="Pfam" id="PF00265">
    <property type="entry name" value="TK"/>
    <property type="match status" value="1"/>
</dbReference>
<dbReference type="SUPFAM" id="SSF57716">
    <property type="entry name" value="Glucocorticoid receptor-like (DNA-binding domain)"/>
    <property type="match status" value="1"/>
</dbReference>
<feature type="active site" description="Proton acceptor" evidence="8">
    <location>
        <position position="86"/>
    </location>
</feature>
<dbReference type="PIRSF" id="PIRSF035805">
    <property type="entry name" value="TK_cell"/>
    <property type="match status" value="1"/>
</dbReference>
<dbReference type="GO" id="GO:0005524">
    <property type="term" value="F:ATP binding"/>
    <property type="evidence" value="ECO:0007669"/>
    <property type="project" value="UniProtKB-KW"/>
</dbReference>
<dbReference type="GO" id="GO:0004797">
    <property type="term" value="F:thymidine kinase activity"/>
    <property type="evidence" value="ECO:0007669"/>
    <property type="project" value="UniProtKB-EC"/>
</dbReference>
<comment type="similarity">
    <text evidence="1 11">Belongs to the thymidine kinase family.</text>
</comment>
<evidence type="ECO:0000313" key="13">
    <source>
        <dbReference type="EMBL" id="TBU08306.1"/>
    </source>
</evidence>
<evidence type="ECO:0000256" key="6">
    <source>
        <dbReference type="ARBA" id="ARBA00022777"/>
    </source>
</evidence>
<dbReference type="EC" id="2.7.1.21" evidence="2 10"/>
<dbReference type="VEuPathDB" id="MicrosporidiaDB:CWI39_1436p0010"/>
<dbReference type="HAMAP" id="MF_00124">
    <property type="entry name" value="Thymidine_kinase"/>
    <property type="match status" value="1"/>
</dbReference>
<dbReference type="GO" id="GO:0005829">
    <property type="term" value="C:cytosol"/>
    <property type="evidence" value="ECO:0007669"/>
    <property type="project" value="TreeGrafter"/>
</dbReference>
<evidence type="ECO:0000313" key="14">
    <source>
        <dbReference type="Proteomes" id="UP000291404"/>
    </source>
</evidence>
<evidence type="ECO:0000256" key="11">
    <source>
        <dbReference type="RuleBase" id="RU004165"/>
    </source>
</evidence>
<keyword evidence="3 10" id="KW-0237">DNA synthesis</keyword>
<evidence type="ECO:0000256" key="1">
    <source>
        <dbReference type="ARBA" id="ARBA00007587"/>
    </source>
</evidence>
<dbReference type="VEuPathDB" id="MicrosporidiaDB:CWI36_0156p0080"/>
<dbReference type="STRING" id="148818.A0A4Q9LK83"/>
<reference evidence="14 15" key="1">
    <citation type="submission" date="2017-12" db="EMBL/GenBank/DDBJ databases">
        <authorList>
            <person name="Pombert J.-F."/>
            <person name="Haag K.L."/>
            <person name="Ebert D."/>
        </authorList>
    </citation>
    <scope>NUCLEOTIDE SEQUENCE [LARGE SCALE GENOMIC DNA]</scope>
    <source>
        <strain evidence="13">BE-OM-2</strain>
        <strain evidence="12">IL-BN-2</strain>
    </source>
</reference>
<evidence type="ECO:0000256" key="3">
    <source>
        <dbReference type="ARBA" id="ARBA00022634"/>
    </source>
</evidence>
<comment type="caution">
    <text evidence="13">The sequence shown here is derived from an EMBL/GenBank/DDBJ whole genome shotgun (WGS) entry which is preliminary data.</text>
</comment>
<dbReference type="Gene3D" id="3.40.50.300">
    <property type="entry name" value="P-loop containing nucleotide triphosphate hydrolases"/>
    <property type="match status" value="1"/>
</dbReference>
<accession>A0A4Q9LK83</accession>
<dbReference type="InterPro" id="IPR001267">
    <property type="entry name" value="Thymidine_kinase"/>
</dbReference>
<comment type="catalytic activity">
    <reaction evidence="10">
        <text>thymidine + ATP = dTMP + ADP + H(+)</text>
        <dbReference type="Rhea" id="RHEA:19129"/>
        <dbReference type="ChEBI" id="CHEBI:15378"/>
        <dbReference type="ChEBI" id="CHEBI:17748"/>
        <dbReference type="ChEBI" id="CHEBI:30616"/>
        <dbReference type="ChEBI" id="CHEBI:63528"/>
        <dbReference type="ChEBI" id="CHEBI:456216"/>
        <dbReference type="EC" id="2.7.1.21"/>
    </reaction>
</comment>
<feature type="binding site" evidence="9">
    <location>
        <position position="176"/>
    </location>
    <ligand>
        <name>substrate</name>
    </ligand>
</feature>
<dbReference type="PANTHER" id="PTHR11441">
    <property type="entry name" value="THYMIDINE KINASE"/>
    <property type="match status" value="1"/>
</dbReference>
<evidence type="ECO:0000256" key="5">
    <source>
        <dbReference type="ARBA" id="ARBA00022741"/>
    </source>
</evidence>
<keyword evidence="14" id="KW-1185">Reference proteome</keyword>
<proteinExistence type="inferred from homology"/>
<organism evidence="13 14">
    <name type="scientific">Hamiltosporidium magnivora</name>
    <dbReference type="NCBI Taxonomy" id="148818"/>
    <lineage>
        <taxon>Eukaryota</taxon>
        <taxon>Fungi</taxon>
        <taxon>Fungi incertae sedis</taxon>
        <taxon>Microsporidia</taxon>
        <taxon>Dubosqiidae</taxon>
        <taxon>Hamiltosporidium</taxon>
    </lineage>
</organism>
<gene>
    <name evidence="13" type="ORF">CWI36_0156p0080</name>
    <name evidence="12" type="ORF">CWI39_1436p0010</name>
</gene>
<name>A0A4Q9LK83_9MICR</name>
<evidence type="ECO:0000313" key="12">
    <source>
        <dbReference type="EMBL" id="TBU01262.1"/>
    </source>
</evidence>
<keyword evidence="5 10" id="KW-0547">Nucleotide-binding</keyword>
<protein>
    <recommendedName>
        <fullName evidence="2 10">Thymidine kinase</fullName>
        <ecNumber evidence="2 10">2.7.1.21</ecNumber>
    </recommendedName>
</protein>
<dbReference type="EMBL" id="PIXR01001436">
    <property type="protein sequence ID" value="TBU01262.1"/>
    <property type="molecule type" value="Genomic_DNA"/>
</dbReference>
<evidence type="ECO:0000256" key="2">
    <source>
        <dbReference type="ARBA" id="ARBA00012118"/>
    </source>
</evidence>
<keyword evidence="4 10" id="KW-0808">Transferase</keyword>
<evidence type="ECO:0000256" key="10">
    <source>
        <dbReference type="RuleBase" id="RU000544"/>
    </source>
</evidence>
<evidence type="ECO:0000256" key="4">
    <source>
        <dbReference type="ARBA" id="ARBA00022679"/>
    </source>
</evidence>
<sequence length="199" mass="22725">MAKLYFRYGAVSSAKTLNLLAVSHQYRQQGKAVVVIKPSIDTRFNIKTVRSRAGLETEADIIIHPECNIFDKLKTHKNIFCVLVDESQFFTKEHINQLRDIVDIRDIPVICYGLRTDFKTHLFPAVVRLFEICDVIEEVKSTCSFCNKKSTMNLKSVDGVFVTQGPSIEMGCEEKYLPACYPCFREKTRTGVSETKDSR</sequence>
<keyword evidence="7 10" id="KW-0067">ATP-binding</keyword>
<dbReference type="Proteomes" id="UP000291404">
    <property type="component" value="Unassembled WGS sequence"/>
</dbReference>
<feature type="binding site" evidence="9">
    <location>
        <begin position="168"/>
        <end position="171"/>
    </location>
    <ligand>
        <name>substrate</name>
    </ligand>
</feature>
<dbReference type="SUPFAM" id="SSF52540">
    <property type="entry name" value="P-loop containing nucleoside triphosphate hydrolases"/>
    <property type="match status" value="1"/>
</dbReference>